<organism evidence="1 2">
    <name type="scientific">Lactuca saligna</name>
    <name type="common">Willowleaf lettuce</name>
    <dbReference type="NCBI Taxonomy" id="75948"/>
    <lineage>
        <taxon>Eukaryota</taxon>
        <taxon>Viridiplantae</taxon>
        <taxon>Streptophyta</taxon>
        <taxon>Embryophyta</taxon>
        <taxon>Tracheophyta</taxon>
        <taxon>Spermatophyta</taxon>
        <taxon>Magnoliopsida</taxon>
        <taxon>eudicotyledons</taxon>
        <taxon>Gunneridae</taxon>
        <taxon>Pentapetalae</taxon>
        <taxon>asterids</taxon>
        <taxon>campanulids</taxon>
        <taxon>Asterales</taxon>
        <taxon>Asteraceae</taxon>
        <taxon>Cichorioideae</taxon>
        <taxon>Cichorieae</taxon>
        <taxon>Lactucinae</taxon>
        <taxon>Lactuca</taxon>
    </lineage>
</organism>
<accession>A0AA35UVS8</accession>
<dbReference type="EMBL" id="OX465086">
    <property type="protein sequence ID" value="CAI9259655.1"/>
    <property type="molecule type" value="Genomic_DNA"/>
</dbReference>
<proteinExistence type="predicted"/>
<protein>
    <submittedName>
        <fullName evidence="1">Uncharacterized protein</fullName>
    </submittedName>
</protein>
<name>A0AA35UVS8_LACSI</name>
<gene>
    <name evidence="1" type="ORF">LSALG_LOCUS536</name>
</gene>
<dbReference type="Proteomes" id="UP001177003">
    <property type="component" value="Chromosome 0"/>
</dbReference>
<sequence>MITCVYFQIKMGDMEFAKVHNSTVFLEDPPAAHNDLKFIVDGLKKSCLVHALSTCPVIYQNLIKDFWRSAVVKKNNHGEKFIESKIEEKKVQVSKSIIQESL</sequence>
<evidence type="ECO:0000313" key="1">
    <source>
        <dbReference type="EMBL" id="CAI9259655.1"/>
    </source>
</evidence>
<evidence type="ECO:0000313" key="2">
    <source>
        <dbReference type="Proteomes" id="UP001177003"/>
    </source>
</evidence>
<keyword evidence="2" id="KW-1185">Reference proteome</keyword>
<reference evidence="1" key="1">
    <citation type="submission" date="2023-04" db="EMBL/GenBank/DDBJ databases">
        <authorList>
            <person name="Vijverberg K."/>
            <person name="Xiong W."/>
            <person name="Schranz E."/>
        </authorList>
    </citation>
    <scope>NUCLEOTIDE SEQUENCE</scope>
</reference>
<dbReference type="AlphaFoldDB" id="A0AA35UVS8"/>